<proteinExistence type="predicted"/>
<evidence type="ECO:0000313" key="2">
    <source>
        <dbReference type="EMBL" id="SDX91861.1"/>
    </source>
</evidence>
<evidence type="ECO:0000313" key="3">
    <source>
        <dbReference type="Proteomes" id="UP000198539"/>
    </source>
</evidence>
<dbReference type="PROSITE" id="PS50943">
    <property type="entry name" value="HTH_CROC1"/>
    <property type="match status" value="1"/>
</dbReference>
<dbReference type="Pfam" id="PF01381">
    <property type="entry name" value="HTH_3"/>
    <property type="match status" value="1"/>
</dbReference>
<evidence type="ECO:0000259" key="1">
    <source>
        <dbReference type="PROSITE" id="PS50943"/>
    </source>
</evidence>
<feature type="domain" description="HTH cro/C1-type" evidence="1">
    <location>
        <begin position="3"/>
        <end position="59"/>
    </location>
</feature>
<keyword evidence="3" id="KW-1185">Reference proteome</keyword>
<dbReference type="Gene3D" id="1.10.260.40">
    <property type="entry name" value="lambda repressor-like DNA-binding domains"/>
    <property type="match status" value="1"/>
</dbReference>
<reference evidence="2 3" key="1">
    <citation type="submission" date="2016-10" db="EMBL/GenBank/DDBJ databases">
        <authorList>
            <person name="de Groot N.N."/>
        </authorList>
    </citation>
    <scope>NUCLEOTIDE SEQUENCE [LARGE SCALE GENOMIC DNA]</scope>
    <source>
        <strain evidence="2 3">CGMCC 1.8894</strain>
    </source>
</reference>
<dbReference type="Proteomes" id="UP000198539">
    <property type="component" value="Unassembled WGS sequence"/>
</dbReference>
<name>A0A1H3FLH8_9RHOB</name>
<dbReference type="GO" id="GO:0003677">
    <property type="term" value="F:DNA binding"/>
    <property type="evidence" value="ECO:0007669"/>
    <property type="project" value="InterPro"/>
</dbReference>
<dbReference type="STRING" id="564137.SAMN04488238_1436"/>
<dbReference type="CDD" id="cd00093">
    <property type="entry name" value="HTH_XRE"/>
    <property type="match status" value="1"/>
</dbReference>
<dbReference type="SUPFAM" id="SSF47413">
    <property type="entry name" value="lambda repressor-like DNA-binding domains"/>
    <property type="match status" value="1"/>
</dbReference>
<gene>
    <name evidence="2" type="ORF">SAMN04488238_1436</name>
</gene>
<dbReference type="SMART" id="SM00530">
    <property type="entry name" value="HTH_XRE"/>
    <property type="match status" value="1"/>
</dbReference>
<accession>A0A1H3FLH8</accession>
<dbReference type="AlphaFoldDB" id="A0A1H3FLH8"/>
<organism evidence="2 3">
    <name type="scientific">Roseicitreum antarcticum</name>
    <dbReference type="NCBI Taxonomy" id="564137"/>
    <lineage>
        <taxon>Bacteria</taxon>
        <taxon>Pseudomonadati</taxon>
        <taxon>Pseudomonadota</taxon>
        <taxon>Alphaproteobacteria</taxon>
        <taxon>Rhodobacterales</taxon>
        <taxon>Paracoccaceae</taxon>
        <taxon>Roseicitreum</taxon>
    </lineage>
</organism>
<protein>
    <submittedName>
        <fullName evidence="2">Helix-turn-helix</fullName>
    </submittedName>
</protein>
<dbReference type="InterPro" id="IPR010982">
    <property type="entry name" value="Lambda_DNA-bd_dom_sf"/>
</dbReference>
<dbReference type="EMBL" id="FNOM01000043">
    <property type="protein sequence ID" value="SDX91861.1"/>
    <property type="molecule type" value="Genomic_DNA"/>
</dbReference>
<sequence>MTLAEYLKAKELTQREFARAVEVSASYMNEIVQGAKTPSMSVAAKIEALTDGEVRMASLIVSPKDAA</sequence>
<dbReference type="InterPro" id="IPR001387">
    <property type="entry name" value="Cro/C1-type_HTH"/>
</dbReference>